<sequence length="115" mass="12183">MSVAYLSHNAANLVLAGRIAERLGLELTVVTLRDAADALLADLLVLDLDHLPPACKSKLFLQIGRGTLRDGVTVHSHHLAPAEIDALRAAGVRVARRLTALILVPRAPTGSTVRA</sequence>
<keyword evidence="2" id="KW-1185">Reference proteome</keyword>
<dbReference type="EMBL" id="CP053452">
    <property type="protein sequence ID" value="QJW98172.1"/>
    <property type="molecule type" value="Genomic_DNA"/>
</dbReference>
<gene>
    <name evidence="1" type="ORF">FTUN_5752</name>
</gene>
<name>A0A6M5YZ31_9BACT</name>
<evidence type="ECO:0000313" key="1">
    <source>
        <dbReference type="EMBL" id="QJW98172.1"/>
    </source>
</evidence>
<dbReference type="RefSeq" id="WP_171473404.1">
    <property type="nucleotide sequence ID" value="NZ_CP053452.2"/>
</dbReference>
<dbReference type="AlphaFoldDB" id="A0A6M5YZ31"/>
<evidence type="ECO:0000313" key="2">
    <source>
        <dbReference type="Proteomes" id="UP000503447"/>
    </source>
</evidence>
<dbReference type="KEGG" id="ftj:FTUN_5752"/>
<proteinExistence type="predicted"/>
<accession>A0A6M5YZ31</accession>
<reference evidence="2" key="1">
    <citation type="submission" date="2020-05" db="EMBL/GenBank/DDBJ databases">
        <title>Frigoriglobus tundricola gen. nov., sp. nov., a psychrotolerant cellulolytic planctomycete of the family Gemmataceae with two divergent copies of 16S rRNA gene.</title>
        <authorList>
            <person name="Kulichevskaya I.S."/>
            <person name="Ivanova A.A."/>
            <person name="Naumoff D.G."/>
            <person name="Beletsky A.V."/>
            <person name="Rijpstra W.I.C."/>
            <person name="Sinninghe Damste J.S."/>
            <person name="Mardanov A.V."/>
            <person name="Ravin N.V."/>
            <person name="Dedysh S.N."/>
        </authorList>
    </citation>
    <scope>NUCLEOTIDE SEQUENCE [LARGE SCALE GENOMIC DNA]</scope>
    <source>
        <strain evidence="2">PL17</strain>
    </source>
</reference>
<dbReference type="Proteomes" id="UP000503447">
    <property type="component" value="Chromosome"/>
</dbReference>
<organism evidence="1 2">
    <name type="scientific">Frigoriglobus tundricola</name>
    <dbReference type="NCBI Taxonomy" id="2774151"/>
    <lineage>
        <taxon>Bacteria</taxon>
        <taxon>Pseudomonadati</taxon>
        <taxon>Planctomycetota</taxon>
        <taxon>Planctomycetia</taxon>
        <taxon>Gemmatales</taxon>
        <taxon>Gemmataceae</taxon>
        <taxon>Frigoriglobus</taxon>
    </lineage>
</organism>
<protein>
    <submittedName>
        <fullName evidence="1">Uncharacterized protein</fullName>
    </submittedName>
</protein>